<keyword evidence="1" id="KW-0472">Membrane</keyword>
<accession>A0A7L7YSS3</accession>
<dbReference type="Gene3D" id="1.25.40.10">
    <property type="entry name" value="Tetratricopeptide repeat domain"/>
    <property type="match status" value="1"/>
</dbReference>
<evidence type="ECO:0000313" key="3">
    <source>
        <dbReference type="Proteomes" id="UP000516514"/>
    </source>
</evidence>
<sequence length="405" mass="46756">MIYFIIFAISFLFGIWVKVSGEVIRLELGNYAISIDLYFIIFVCVVLLFLFVTLTRFCSSISSTFANIRNRRRDREELLLFEAFFSMDLGNIENAHKLVKNLNEESDRLSLIKLFNSGKTGNYSFLSNGLTNIANKNRNLALLLANKLIVHLRQERAIFQKFIEYCSGSIDDKILSIPFQIEHCILKEDWINAISKLKEASKFNIFLPFDCKEMFAVFYCALARQYESKGNFKEAIKALFRAQSYCVTFQPINYLKAELYIRLGKIRKASALLEAEYTVNPTPQSAKIYINLNSKGAERLYNLRPDYYFSYCLLASSSISSGKYDLANQHLDIAIKKANYMSIYLIMAQLKVVLQEHDAAIYWLNKMGSEALPDPCWKCRNCNKKLEQWDYKCSSCNSFNCIGYS</sequence>
<protein>
    <submittedName>
        <fullName evidence="2">Heme biosynthesis protein HemY</fullName>
    </submittedName>
</protein>
<feature type="transmembrane region" description="Helical" evidence="1">
    <location>
        <begin position="37"/>
        <end position="65"/>
    </location>
</feature>
<keyword evidence="1" id="KW-1133">Transmembrane helix</keyword>
<dbReference type="InterPro" id="IPR011990">
    <property type="entry name" value="TPR-like_helical_dom_sf"/>
</dbReference>
<reference evidence="2 3" key="1">
    <citation type="submission" date="2020-09" db="EMBL/GenBank/DDBJ databases">
        <title>An Earliest Endosymbiont, Wolbachia massiliensis sp. nov., Strain PL13 From the Bed Bug (Cimex hemipterius), Type strain of a New supergroup T.</title>
        <authorList>
            <person name="Laidoudi Y."/>
            <person name="Levasseur A."/>
            <person name="Medkour H."/>
            <person name="Maaloum M."/>
            <person name="BenKhedher M."/>
            <person name="Sambou M."/>
            <person name="Bassene H."/>
            <person name="Davoust B."/>
            <person name="Fenollar F."/>
            <person name="Raoult D."/>
            <person name="Mediannikov O."/>
        </authorList>
    </citation>
    <scope>NUCLEOTIDE SEQUENCE [LARGE SCALE GENOMIC DNA]</scope>
    <source>
        <strain evidence="2 3">PL13</strain>
    </source>
</reference>
<evidence type="ECO:0000256" key="1">
    <source>
        <dbReference type="SAM" id="Phobius"/>
    </source>
</evidence>
<dbReference type="Proteomes" id="UP000516514">
    <property type="component" value="Chromosome"/>
</dbReference>
<dbReference type="KEGG" id="wms:ID128_00495"/>
<dbReference type="EMBL" id="CP061738">
    <property type="protein sequence ID" value="QOD38391.1"/>
    <property type="molecule type" value="Genomic_DNA"/>
</dbReference>
<keyword evidence="3" id="KW-1185">Reference proteome</keyword>
<proteinExistence type="predicted"/>
<evidence type="ECO:0000313" key="2">
    <source>
        <dbReference type="EMBL" id="QOD38391.1"/>
    </source>
</evidence>
<keyword evidence="1" id="KW-0812">Transmembrane</keyword>
<dbReference type="SUPFAM" id="SSF48452">
    <property type="entry name" value="TPR-like"/>
    <property type="match status" value="1"/>
</dbReference>
<organism evidence="2 3">
    <name type="scientific">Candidatus Wolbachia massiliensis</name>
    <dbReference type="NCBI Taxonomy" id="1845000"/>
    <lineage>
        <taxon>Bacteria</taxon>
        <taxon>Pseudomonadati</taxon>
        <taxon>Pseudomonadota</taxon>
        <taxon>Alphaproteobacteria</taxon>
        <taxon>Rickettsiales</taxon>
        <taxon>Anaplasmataceae</taxon>
        <taxon>Wolbachieae</taxon>
        <taxon>Wolbachia</taxon>
    </lineage>
</organism>
<dbReference type="AlphaFoldDB" id="A0A7L7YSS3"/>
<name>A0A7L7YSS3_9RICK</name>
<dbReference type="RefSeq" id="WP_191111184.1">
    <property type="nucleotide sequence ID" value="NZ_CP061738.1"/>
</dbReference>
<gene>
    <name evidence="2" type="ORF">ID128_00495</name>
</gene>